<sequence length="191" mass="21570">MMISILAIVFFSVFVSALQRPTFPESLENDYIEANSHILELHGNPKEVLRNQESPLRDSLPFSVPDDLFNELFIDNTRFSTPRRGWQNAQDRLSEILDCPAALESCSRFYVDIYRHEYDTSEQGPGSPDFMAASGSVIIHPNATMQYHYMGERIAPTDTHNELGEQADAPTALADLFFNVLTSIPNLQTVE</sequence>
<evidence type="ECO:0000313" key="3">
    <source>
        <dbReference type="Proteomes" id="UP001160390"/>
    </source>
</evidence>
<organism evidence="2 3">
    <name type="scientific">Clonostachys chloroleuca</name>
    <dbReference type="NCBI Taxonomy" id="1926264"/>
    <lineage>
        <taxon>Eukaryota</taxon>
        <taxon>Fungi</taxon>
        <taxon>Dikarya</taxon>
        <taxon>Ascomycota</taxon>
        <taxon>Pezizomycotina</taxon>
        <taxon>Sordariomycetes</taxon>
        <taxon>Hypocreomycetidae</taxon>
        <taxon>Hypocreales</taxon>
        <taxon>Bionectriaceae</taxon>
        <taxon>Clonostachys</taxon>
    </lineage>
</organism>
<keyword evidence="3" id="KW-1185">Reference proteome</keyword>
<gene>
    <name evidence="2" type="ORF">CCHLO57077_00014626</name>
</gene>
<keyword evidence="1" id="KW-0732">Signal</keyword>
<dbReference type="EMBL" id="CABFNP030001288">
    <property type="protein sequence ID" value="CAI6097280.1"/>
    <property type="molecule type" value="Genomic_DNA"/>
</dbReference>
<feature type="chain" id="PRO_5041393863" evidence="1">
    <location>
        <begin position="18"/>
        <end position="191"/>
    </location>
</feature>
<evidence type="ECO:0000313" key="2">
    <source>
        <dbReference type="EMBL" id="CAI6097280.1"/>
    </source>
</evidence>
<name>A0AA35MIH3_9HYPO</name>
<dbReference type="AlphaFoldDB" id="A0AA35MIH3"/>
<feature type="signal peptide" evidence="1">
    <location>
        <begin position="1"/>
        <end position="17"/>
    </location>
</feature>
<proteinExistence type="predicted"/>
<protein>
    <submittedName>
        <fullName evidence="2">Uncharacterized protein</fullName>
    </submittedName>
</protein>
<accession>A0AA35MIH3</accession>
<evidence type="ECO:0000256" key="1">
    <source>
        <dbReference type="SAM" id="SignalP"/>
    </source>
</evidence>
<dbReference type="Proteomes" id="UP001160390">
    <property type="component" value="Unassembled WGS sequence"/>
</dbReference>
<reference evidence="2" key="1">
    <citation type="submission" date="2023-01" db="EMBL/GenBank/DDBJ databases">
        <authorList>
            <person name="Piombo E."/>
        </authorList>
    </citation>
    <scope>NUCLEOTIDE SEQUENCE</scope>
</reference>
<comment type="caution">
    <text evidence="2">The sequence shown here is derived from an EMBL/GenBank/DDBJ whole genome shotgun (WGS) entry which is preliminary data.</text>
</comment>